<evidence type="ECO:0008006" key="3">
    <source>
        <dbReference type="Google" id="ProtNLM"/>
    </source>
</evidence>
<reference evidence="1 2" key="1">
    <citation type="submission" date="2024-01" db="EMBL/GenBank/DDBJ databases">
        <title>Active colonisers of the gastrointestinal tract of Atlantic salmon farmed in a warm water region.</title>
        <authorList>
            <person name="Bowman J.P."/>
        </authorList>
    </citation>
    <scope>NUCLEOTIDE SEQUENCE [LARGE SCALE GENOMIC DNA]</scope>
    <source>
        <strain evidence="1 2">S3MW1</strain>
    </source>
</reference>
<dbReference type="RefSeq" id="WP_327775342.1">
    <property type="nucleotide sequence ID" value="NZ_JAYXUG010000013.1"/>
</dbReference>
<sequence>MANKKRTSGGVGTLIRSIFPSYNPDLDRSRGAVFQSNHSATQFSGVNETQAAPDGALAKGGTSDRDTLKIKKLPDDRFAKYRIFEEMAQDSTISTMLDIHLTNAFSTDLKSGLSITLKPKNDTDVEICKTLQAEVLKPINDNLLNWGRPTCIFGVNYVRVHAKDKVGITAFESSYYTLPSNIREYHKCGQLSGFTSENLKQKNQSGEVELAEPWALIPLKLPNWTPNTTKEPVRFAATQFSLYEDIDERVSEETQDYGVSLLEPCYDSFVQLIDGLKSLNASRKNASHIDRFVSVNTSGLDTGRAAEYLNLITDQLRKDKEQANRQMAKIGVQPTVWNSVIPVMGDKGSVTIDTQTVDPNIQHIEDIMFSFKRLCGAGGIEPSMVGFSDTLSGGLGDGGFLRTSIQSALKAHLLRAAVIKFVERAIDIHCAFKYQKVFTIESRPFDIHFNSMSTAIAQEEESAKETKANYATLVATVLDAVVSGSMGKSETFKTHLFNNLLDFEPELTKKILAELKAGAAEDSDVMTESIKSFIDEKVLDLIINSENENNE</sequence>
<comment type="caution">
    <text evidence="1">The sequence shown here is derived from an EMBL/GenBank/DDBJ whole genome shotgun (WGS) entry which is preliminary data.</text>
</comment>
<proteinExistence type="predicted"/>
<keyword evidence="2" id="KW-1185">Reference proteome</keyword>
<organism evidence="1 2">
    <name type="scientific">Photobacterium toruni</name>
    <dbReference type="NCBI Taxonomy" id="1935446"/>
    <lineage>
        <taxon>Bacteria</taxon>
        <taxon>Pseudomonadati</taxon>
        <taxon>Pseudomonadota</taxon>
        <taxon>Gammaproteobacteria</taxon>
        <taxon>Vibrionales</taxon>
        <taxon>Vibrionaceae</taxon>
        <taxon>Photobacterium</taxon>
    </lineage>
</organism>
<protein>
    <recommendedName>
        <fullName evidence="3">Portal protein</fullName>
    </recommendedName>
</protein>
<evidence type="ECO:0000313" key="2">
    <source>
        <dbReference type="Proteomes" id="UP001306119"/>
    </source>
</evidence>
<name>A0ABU6LAI6_9GAMM</name>
<accession>A0ABU6LAI6</accession>
<evidence type="ECO:0000313" key="1">
    <source>
        <dbReference type="EMBL" id="MEC6833042.1"/>
    </source>
</evidence>
<dbReference type="EMBL" id="JAYXUG010000013">
    <property type="protein sequence ID" value="MEC6833042.1"/>
    <property type="molecule type" value="Genomic_DNA"/>
</dbReference>
<gene>
    <name evidence="1" type="ORF">VXS06_14840</name>
</gene>
<dbReference type="Proteomes" id="UP001306119">
    <property type="component" value="Unassembled WGS sequence"/>
</dbReference>